<accession>A0A938BMA4</accession>
<feature type="domain" description="Thioesterase" evidence="3">
    <location>
        <begin position="22"/>
        <end position="104"/>
    </location>
</feature>
<proteinExistence type="inferred from homology"/>
<comment type="similarity">
    <text evidence="1">Belongs to the 4-hydroxybenzoyl-CoA thioesterase family.</text>
</comment>
<organism evidence="4 5">
    <name type="scientific">Candidatus Tanganyikabacteria bacterium</name>
    <dbReference type="NCBI Taxonomy" id="2961651"/>
    <lineage>
        <taxon>Bacteria</taxon>
        <taxon>Bacillati</taxon>
        <taxon>Candidatus Sericytochromatia</taxon>
        <taxon>Candidatus Tanganyikabacteria</taxon>
    </lineage>
</organism>
<dbReference type="Gene3D" id="3.10.129.10">
    <property type="entry name" value="Hotdog Thioesterase"/>
    <property type="match status" value="1"/>
</dbReference>
<dbReference type="Pfam" id="PF03061">
    <property type="entry name" value="4HBT"/>
    <property type="match status" value="1"/>
</dbReference>
<dbReference type="InterPro" id="IPR006683">
    <property type="entry name" value="Thioestr_dom"/>
</dbReference>
<name>A0A938BMA4_9BACT</name>
<reference evidence="4 5" key="1">
    <citation type="submission" date="2019-03" db="EMBL/GenBank/DDBJ databases">
        <title>Lake Tanganyika Metagenome-Assembled Genomes (MAGs).</title>
        <authorList>
            <person name="Tran P."/>
        </authorList>
    </citation>
    <scope>NUCLEOTIDE SEQUENCE [LARGE SCALE GENOMIC DNA]</scope>
    <source>
        <strain evidence="4">K_DeepCast_65m_m2_236</strain>
    </source>
</reference>
<dbReference type="Proteomes" id="UP000703893">
    <property type="component" value="Unassembled WGS sequence"/>
</dbReference>
<protein>
    <submittedName>
        <fullName evidence="4">Acyl-CoA thioesterase</fullName>
    </submittedName>
</protein>
<dbReference type="PANTHER" id="PTHR31793">
    <property type="entry name" value="4-HYDROXYBENZOYL-COA THIOESTERASE FAMILY MEMBER"/>
    <property type="match status" value="1"/>
</dbReference>
<evidence type="ECO:0000256" key="2">
    <source>
        <dbReference type="ARBA" id="ARBA00022801"/>
    </source>
</evidence>
<dbReference type="PIRSF" id="PIRSF003230">
    <property type="entry name" value="YbgC"/>
    <property type="match status" value="1"/>
</dbReference>
<dbReference type="EMBL" id="VGJX01000042">
    <property type="protein sequence ID" value="MBM3273755.1"/>
    <property type="molecule type" value="Genomic_DNA"/>
</dbReference>
<dbReference type="InterPro" id="IPR050563">
    <property type="entry name" value="4-hydroxybenzoyl-CoA_TE"/>
</dbReference>
<dbReference type="SUPFAM" id="SSF54637">
    <property type="entry name" value="Thioesterase/thiol ester dehydrase-isomerase"/>
    <property type="match status" value="1"/>
</dbReference>
<dbReference type="InterPro" id="IPR029069">
    <property type="entry name" value="HotDog_dom_sf"/>
</dbReference>
<evidence type="ECO:0000256" key="1">
    <source>
        <dbReference type="ARBA" id="ARBA00005953"/>
    </source>
</evidence>
<dbReference type="InterPro" id="IPR006684">
    <property type="entry name" value="YbgC/YbaW"/>
</dbReference>
<evidence type="ECO:0000313" key="4">
    <source>
        <dbReference type="EMBL" id="MBM3273755.1"/>
    </source>
</evidence>
<dbReference type="AlphaFoldDB" id="A0A938BMA4"/>
<evidence type="ECO:0000259" key="3">
    <source>
        <dbReference type="Pfam" id="PF03061"/>
    </source>
</evidence>
<sequence length="147" mass="16674">MAFRTVETGTRVRYAETDGQRVAHHSVYLVWFELGRAAYLRAHGIDYNDLEDRGLYFVVVEARAKYLVAARYDDPIVVRTTVEALQSRVMTVVYEVARGDEVLCEGMTRLAMLNREGRAVAIPDDVRDRLRGQEPPIRGDAILSPFA</sequence>
<gene>
    <name evidence="4" type="ORF">FJZ00_01280</name>
</gene>
<keyword evidence="2" id="KW-0378">Hydrolase</keyword>
<evidence type="ECO:0000313" key="5">
    <source>
        <dbReference type="Proteomes" id="UP000703893"/>
    </source>
</evidence>
<dbReference type="NCBIfam" id="TIGR00051">
    <property type="entry name" value="YbgC/FadM family acyl-CoA thioesterase"/>
    <property type="match status" value="1"/>
</dbReference>
<dbReference type="PANTHER" id="PTHR31793:SF27">
    <property type="entry name" value="NOVEL THIOESTERASE SUPERFAMILY DOMAIN AND SAPOSIN A-TYPE DOMAIN CONTAINING PROTEIN (0610012H03RIK)"/>
    <property type="match status" value="1"/>
</dbReference>
<dbReference type="CDD" id="cd00586">
    <property type="entry name" value="4HBT"/>
    <property type="match status" value="1"/>
</dbReference>
<comment type="caution">
    <text evidence="4">The sequence shown here is derived from an EMBL/GenBank/DDBJ whole genome shotgun (WGS) entry which is preliminary data.</text>
</comment>
<dbReference type="GO" id="GO:0047617">
    <property type="term" value="F:fatty acyl-CoA hydrolase activity"/>
    <property type="evidence" value="ECO:0007669"/>
    <property type="project" value="TreeGrafter"/>
</dbReference>